<evidence type="ECO:0000313" key="3">
    <source>
        <dbReference type="EMBL" id="PWN36892.1"/>
    </source>
</evidence>
<dbReference type="GO" id="GO:0102193">
    <property type="term" value="F:protein-ribulosamine 3-kinase activity"/>
    <property type="evidence" value="ECO:0007669"/>
    <property type="project" value="UniProtKB-EC"/>
</dbReference>
<dbReference type="STRING" id="1280837.A0A316VH24"/>
<keyword evidence="4" id="KW-1185">Reference proteome</keyword>
<evidence type="ECO:0000256" key="1">
    <source>
        <dbReference type="ARBA" id="ARBA00011961"/>
    </source>
</evidence>
<protein>
    <recommendedName>
        <fullName evidence="1">protein-ribulosamine 3-kinase</fullName>
        <ecNumber evidence="1">2.7.1.172</ecNumber>
    </recommendedName>
</protein>
<dbReference type="EC" id="2.7.1.172" evidence="1"/>
<dbReference type="GO" id="GO:0016301">
    <property type="term" value="F:kinase activity"/>
    <property type="evidence" value="ECO:0007669"/>
    <property type="project" value="UniProtKB-KW"/>
</dbReference>
<keyword evidence="3" id="KW-0808">Transferase</keyword>
<name>A0A316VH24_9BASI</name>
<dbReference type="RefSeq" id="XP_025357194.1">
    <property type="nucleotide sequence ID" value="XM_025496333.1"/>
</dbReference>
<keyword evidence="3" id="KW-0418">Kinase</keyword>
<sequence>MLFAKLGPVAQVMGEAESLAAMHKASVQAGHSEEECLIPTVHAYGTTQDGTKAFLVTDYKDLSGGLGRQNQRILGKRLAEMHLHGTSSNGMFGFERPTHCGETEQDNTWTKTWPDFWADRRIGDLVRRSGDAELAKLEDQLRKKVYPLLFNDHAMKNVRPAIIHGDLWSGNSGTDESTGQPIIFDPSSSYCHNEAELGIMKMFGGYGSEFFEAYHNVIPKAEPHYEQRMDMYEAYHHLNHFVIFGGGYRSGTVRIFKKLIAWADEQ</sequence>
<dbReference type="Proteomes" id="UP000245771">
    <property type="component" value="Unassembled WGS sequence"/>
</dbReference>
<dbReference type="FunFam" id="3.90.1200.10:FF:000018">
    <property type="entry name" value="Fructosamine-3-kinase, putative"/>
    <property type="match status" value="1"/>
</dbReference>
<dbReference type="Pfam" id="PF03881">
    <property type="entry name" value="Fructosamin_kin"/>
    <property type="match status" value="1"/>
</dbReference>
<reference evidence="3 4" key="1">
    <citation type="journal article" date="2018" name="Mol. Biol. Evol.">
        <title>Broad Genomic Sampling Reveals a Smut Pathogenic Ancestry of the Fungal Clade Ustilaginomycotina.</title>
        <authorList>
            <person name="Kijpornyongpan T."/>
            <person name="Mondo S.J."/>
            <person name="Barry K."/>
            <person name="Sandor L."/>
            <person name="Lee J."/>
            <person name="Lipzen A."/>
            <person name="Pangilinan J."/>
            <person name="LaButti K."/>
            <person name="Hainaut M."/>
            <person name="Henrissat B."/>
            <person name="Grigoriev I.V."/>
            <person name="Spatafora J.W."/>
            <person name="Aime M.C."/>
        </authorList>
    </citation>
    <scope>NUCLEOTIDE SEQUENCE [LARGE SCALE GENOMIC DNA]</scope>
    <source>
        <strain evidence="3 4">MCA 3882</strain>
    </source>
</reference>
<proteinExistence type="predicted"/>
<dbReference type="EMBL" id="KZ819602">
    <property type="protein sequence ID" value="PWN36892.1"/>
    <property type="molecule type" value="Genomic_DNA"/>
</dbReference>
<dbReference type="InterPro" id="IPR011009">
    <property type="entry name" value="Kinase-like_dom_sf"/>
</dbReference>
<dbReference type="OrthoDB" id="5772781at2759"/>
<dbReference type="AlphaFoldDB" id="A0A316VH24"/>
<organism evidence="3 4">
    <name type="scientific">Meira miltonrushii</name>
    <dbReference type="NCBI Taxonomy" id="1280837"/>
    <lineage>
        <taxon>Eukaryota</taxon>
        <taxon>Fungi</taxon>
        <taxon>Dikarya</taxon>
        <taxon>Basidiomycota</taxon>
        <taxon>Ustilaginomycotina</taxon>
        <taxon>Exobasidiomycetes</taxon>
        <taxon>Exobasidiales</taxon>
        <taxon>Brachybasidiaceae</taxon>
        <taxon>Meira</taxon>
    </lineage>
</organism>
<dbReference type="PANTHER" id="PTHR12149">
    <property type="entry name" value="FRUCTOSAMINE 3 KINASE-RELATED PROTEIN"/>
    <property type="match status" value="1"/>
</dbReference>
<dbReference type="Gene3D" id="3.90.1200.10">
    <property type="match status" value="1"/>
</dbReference>
<evidence type="ECO:0000256" key="2">
    <source>
        <dbReference type="ARBA" id="ARBA00048655"/>
    </source>
</evidence>
<dbReference type="InParanoid" id="A0A316VH24"/>
<comment type="catalytic activity">
    <reaction evidence="2">
        <text>N(6)-D-ribulosyl-L-lysyl-[protein] + ATP = N(6)-(3-O-phospho-D-ribulosyl)-L-lysyl-[protein] + ADP + H(+)</text>
        <dbReference type="Rhea" id="RHEA:48432"/>
        <dbReference type="Rhea" id="RHEA-COMP:12103"/>
        <dbReference type="Rhea" id="RHEA-COMP:12104"/>
        <dbReference type="ChEBI" id="CHEBI:15378"/>
        <dbReference type="ChEBI" id="CHEBI:30616"/>
        <dbReference type="ChEBI" id="CHEBI:90418"/>
        <dbReference type="ChEBI" id="CHEBI:90420"/>
        <dbReference type="ChEBI" id="CHEBI:456216"/>
        <dbReference type="EC" id="2.7.1.172"/>
    </reaction>
    <physiologicalReaction direction="left-to-right" evidence="2">
        <dbReference type="Rhea" id="RHEA:48433"/>
    </physiologicalReaction>
</comment>
<dbReference type="PANTHER" id="PTHR12149:SF8">
    <property type="entry name" value="PROTEIN-RIBULOSAMINE 3-KINASE"/>
    <property type="match status" value="1"/>
</dbReference>
<dbReference type="InterPro" id="IPR016477">
    <property type="entry name" value="Fructo-/Ketosamine-3-kinase"/>
</dbReference>
<accession>A0A316VH24</accession>
<dbReference type="GeneID" id="37018114"/>
<dbReference type="SUPFAM" id="SSF56112">
    <property type="entry name" value="Protein kinase-like (PK-like)"/>
    <property type="match status" value="1"/>
</dbReference>
<gene>
    <name evidence="3" type="ORF">FA14DRAFT_119081</name>
</gene>
<dbReference type="PIRSF" id="PIRSF006221">
    <property type="entry name" value="Ketosamine-3-kinase"/>
    <property type="match status" value="1"/>
</dbReference>
<evidence type="ECO:0000313" key="4">
    <source>
        <dbReference type="Proteomes" id="UP000245771"/>
    </source>
</evidence>
<feature type="non-terminal residue" evidence="3">
    <location>
        <position position="266"/>
    </location>
</feature>